<gene>
    <name evidence="1" type="ORF">A3K86_03635</name>
</gene>
<keyword evidence="2" id="KW-1185">Reference proteome</keyword>
<reference evidence="1 2" key="1">
    <citation type="submission" date="2016-03" db="EMBL/GenBank/DDBJ databases">
        <title>Photobacterium proteolyticum sp. nov. a protease producing bacterium isolated from ocean sediments of Laizhou Bay.</title>
        <authorList>
            <person name="Li Y."/>
        </authorList>
    </citation>
    <scope>NUCLEOTIDE SEQUENCE [LARGE SCALE GENOMIC DNA]</scope>
    <source>
        <strain evidence="1 2">R-40508</strain>
    </source>
</reference>
<organism evidence="1 2">
    <name type="scientific">Photobacterium jeanii</name>
    <dbReference type="NCBI Taxonomy" id="858640"/>
    <lineage>
        <taxon>Bacteria</taxon>
        <taxon>Pseudomonadati</taxon>
        <taxon>Pseudomonadota</taxon>
        <taxon>Gammaproteobacteria</taxon>
        <taxon>Vibrionales</taxon>
        <taxon>Vibrionaceae</taxon>
        <taxon>Photobacterium</taxon>
    </lineage>
</organism>
<dbReference type="EMBL" id="LVHF01000012">
    <property type="protein sequence ID" value="OAN18023.1"/>
    <property type="molecule type" value="Genomic_DNA"/>
</dbReference>
<protein>
    <submittedName>
        <fullName evidence="1">Uncharacterized protein</fullName>
    </submittedName>
</protein>
<name>A0A178KMX1_9GAMM</name>
<dbReference type="AlphaFoldDB" id="A0A178KMX1"/>
<comment type="caution">
    <text evidence="1">The sequence shown here is derived from an EMBL/GenBank/DDBJ whole genome shotgun (WGS) entry which is preliminary data.</text>
</comment>
<evidence type="ECO:0000313" key="2">
    <source>
        <dbReference type="Proteomes" id="UP000078503"/>
    </source>
</evidence>
<evidence type="ECO:0000313" key="1">
    <source>
        <dbReference type="EMBL" id="OAN18023.1"/>
    </source>
</evidence>
<proteinExistence type="predicted"/>
<accession>A0A178KMX1</accession>
<dbReference type="Proteomes" id="UP000078503">
    <property type="component" value="Unassembled WGS sequence"/>
</dbReference>
<sequence>MTRSKIRRLIDLCRVIELNVKDETVQACIVAVSMDHTIGENMIGEAFMNAYRSQAQPFIRALQSTGEFKVSMQMLMEELAI</sequence>